<evidence type="ECO:0000313" key="2">
    <source>
        <dbReference type="EMBL" id="KAL2322075.1"/>
    </source>
</evidence>
<keyword evidence="3" id="KW-1185">Reference proteome</keyword>
<proteinExistence type="predicted"/>
<feature type="compositionally biased region" description="Pro residues" evidence="1">
    <location>
        <begin position="54"/>
        <end position="74"/>
    </location>
</feature>
<sequence>MVDLPRDPGCYKKRVLFEYKAVNMKMSFLEMLVLLLAVLTIFSSSPVLAARDLCPPPGEAPPPPPPPPKKPPSIPVAHLPPCRPLNLSRTPNKAQKAQNFEEKTSSVDFK</sequence>
<dbReference type="AlphaFoldDB" id="A0ABD1LEX1"/>
<reference evidence="2 3" key="1">
    <citation type="submission" date="2024-08" db="EMBL/GenBank/DDBJ databases">
        <title>Insights into the chromosomal genome structure of Flemingia macrophylla.</title>
        <authorList>
            <person name="Ding Y."/>
            <person name="Zhao Y."/>
            <person name="Bi W."/>
            <person name="Wu M."/>
            <person name="Zhao G."/>
            <person name="Gong Y."/>
            <person name="Li W."/>
            <person name="Zhang P."/>
        </authorList>
    </citation>
    <scope>NUCLEOTIDE SEQUENCE [LARGE SCALE GENOMIC DNA]</scope>
    <source>
        <strain evidence="2">DYQJB</strain>
        <tissue evidence="2">Leaf</tissue>
    </source>
</reference>
<protein>
    <submittedName>
        <fullName evidence="2">Uncharacterized protein</fullName>
    </submittedName>
</protein>
<organism evidence="2 3">
    <name type="scientific">Flemingia macrophylla</name>
    <dbReference type="NCBI Taxonomy" id="520843"/>
    <lineage>
        <taxon>Eukaryota</taxon>
        <taxon>Viridiplantae</taxon>
        <taxon>Streptophyta</taxon>
        <taxon>Embryophyta</taxon>
        <taxon>Tracheophyta</taxon>
        <taxon>Spermatophyta</taxon>
        <taxon>Magnoliopsida</taxon>
        <taxon>eudicotyledons</taxon>
        <taxon>Gunneridae</taxon>
        <taxon>Pentapetalae</taxon>
        <taxon>rosids</taxon>
        <taxon>fabids</taxon>
        <taxon>Fabales</taxon>
        <taxon>Fabaceae</taxon>
        <taxon>Papilionoideae</taxon>
        <taxon>50 kb inversion clade</taxon>
        <taxon>NPAAA clade</taxon>
        <taxon>indigoferoid/millettioid clade</taxon>
        <taxon>Phaseoleae</taxon>
        <taxon>Flemingia</taxon>
    </lineage>
</organism>
<feature type="compositionally biased region" description="Polar residues" evidence="1">
    <location>
        <begin position="87"/>
        <end position="98"/>
    </location>
</feature>
<dbReference type="EMBL" id="JBGMDY010000009">
    <property type="protein sequence ID" value="KAL2322075.1"/>
    <property type="molecule type" value="Genomic_DNA"/>
</dbReference>
<evidence type="ECO:0000313" key="3">
    <source>
        <dbReference type="Proteomes" id="UP001603857"/>
    </source>
</evidence>
<feature type="compositionally biased region" description="Basic and acidic residues" evidence="1">
    <location>
        <begin position="99"/>
        <end position="110"/>
    </location>
</feature>
<accession>A0ABD1LEX1</accession>
<gene>
    <name evidence="2" type="ORF">Fmac_026454</name>
</gene>
<dbReference type="Proteomes" id="UP001603857">
    <property type="component" value="Unassembled WGS sequence"/>
</dbReference>
<name>A0ABD1LEX1_9FABA</name>
<evidence type="ECO:0000256" key="1">
    <source>
        <dbReference type="SAM" id="MobiDB-lite"/>
    </source>
</evidence>
<feature type="region of interest" description="Disordered" evidence="1">
    <location>
        <begin position="52"/>
        <end position="110"/>
    </location>
</feature>
<comment type="caution">
    <text evidence="2">The sequence shown here is derived from an EMBL/GenBank/DDBJ whole genome shotgun (WGS) entry which is preliminary data.</text>
</comment>